<proteinExistence type="predicted"/>
<evidence type="ECO:0000313" key="3">
    <source>
        <dbReference type="Proteomes" id="UP001147700"/>
    </source>
</evidence>
<accession>A0ABT4RKD6</accession>
<feature type="chain" id="PRO_5046192845" evidence="1">
    <location>
        <begin position="27"/>
        <end position="545"/>
    </location>
</feature>
<reference evidence="2" key="1">
    <citation type="submission" date="2022-10" db="EMBL/GenBank/DDBJ databases">
        <title>The WGS of Solirubrobacter sp. CPCC 204708.</title>
        <authorList>
            <person name="Jiang Z."/>
        </authorList>
    </citation>
    <scope>NUCLEOTIDE SEQUENCE</scope>
    <source>
        <strain evidence="2">CPCC 204708</strain>
    </source>
</reference>
<dbReference type="RefSeq" id="WP_270006468.1">
    <property type="nucleotide sequence ID" value="NZ_JAPCID010000021.1"/>
</dbReference>
<keyword evidence="3" id="KW-1185">Reference proteome</keyword>
<protein>
    <submittedName>
        <fullName evidence="2">Carboxypeptidase-like regulatory domain-containing protein</fullName>
    </submittedName>
</protein>
<name>A0ABT4RKD6_9ACTN</name>
<organism evidence="2 3">
    <name type="scientific">Solirubrobacter deserti</name>
    <dbReference type="NCBI Taxonomy" id="2282478"/>
    <lineage>
        <taxon>Bacteria</taxon>
        <taxon>Bacillati</taxon>
        <taxon>Actinomycetota</taxon>
        <taxon>Thermoleophilia</taxon>
        <taxon>Solirubrobacterales</taxon>
        <taxon>Solirubrobacteraceae</taxon>
        <taxon>Solirubrobacter</taxon>
    </lineage>
</organism>
<comment type="caution">
    <text evidence="2">The sequence shown here is derived from an EMBL/GenBank/DDBJ whole genome shotgun (WGS) entry which is preliminary data.</text>
</comment>
<evidence type="ECO:0000313" key="2">
    <source>
        <dbReference type="EMBL" id="MDA0139016.1"/>
    </source>
</evidence>
<dbReference type="EMBL" id="JAPCID010000021">
    <property type="protein sequence ID" value="MDA0139016.1"/>
    <property type="molecule type" value="Genomic_DNA"/>
</dbReference>
<dbReference type="InterPro" id="IPR013783">
    <property type="entry name" value="Ig-like_fold"/>
</dbReference>
<keyword evidence="1" id="KW-0732">Signal</keyword>
<sequence>MGKGWLSYASAAAVGVCLTLPAVVHAKTYSVWSCRGPAGEPLSAAAWTSTTVNAAAGDVTFADTCAQGGALSVSLAPGREFSSAVVGMAALSAPPGTRIAGYRLWRSLAVAPPQFLRSFDYGAAVAESAGGAAVPYGCSTWTCTAAGDPGDPLAPANEVTQRRAPLDAVRLQVSCERSWCQRPDRTPAQAALYRAQVTLEDLEPPAAPTVSGQLVDGPVAPGAAVLTVSAWDRGGGVESVSLSIDGRPAQTASTGCREPYVTAVPCPTSVAEHFRVDAGALTAGHHTASGTVADAAGNVTGWGPVEFEVRAPTVADPRPVPVTPPAVLAAPAPGPAQALRAAELRLARRSIVHGAGATAHVTGTLRTPRGAPLAGARLEVTSLDLGVDDPEPRPLARVTTDQRGRFTVPARGDGARRITVAFVPAAGSAPAASASVTVRTRLRLSAEPHPGSLVKGRTLTLQGRLRGAGPSARGAIVRVESIVNGRWAPVGVARARADGRYRWRYRFVHLTRDTTFSFRTVVESTPGWPWPVVRSERQLVDVDIR</sequence>
<dbReference type="Proteomes" id="UP001147700">
    <property type="component" value="Unassembled WGS sequence"/>
</dbReference>
<dbReference type="Gene3D" id="2.60.40.10">
    <property type="entry name" value="Immunoglobulins"/>
    <property type="match status" value="1"/>
</dbReference>
<evidence type="ECO:0000256" key="1">
    <source>
        <dbReference type="SAM" id="SignalP"/>
    </source>
</evidence>
<feature type="signal peptide" evidence="1">
    <location>
        <begin position="1"/>
        <end position="26"/>
    </location>
</feature>
<gene>
    <name evidence="2" type="ORF">OJ962_16050</name>
</gene>